<feature type="non-terminal residue" evidence="14">
    <location>
        <position position="178"/>
    </location>
</feature>
<reference evidence="14" key="1">
    <citation type="thesis" date="2020" institute="ProQuest LLC" country="789 East Eisenhower Parkway, Ann Arbor, MI, USA">
        <title>Comparative Genomics and Chromosome Evolution.</title>
        <authorList>
            <person name="Mudd A.B."/>
        </authorList>
    </citation>
    <scope>NUCLEOTIDE SEQUENCE</scope>
    <source>
        <strain evidence="14">237g6f4</strain>
        <tissue evidence="14">Blood</tissue>
    </source>
</reference>
<protein>
    <recommendedName>
        <fullName evidence="13">Ion transport domain-containing protein</fullName>
    </recommendedName>
</protein>
<dbReference type="AlphaFoldDB" id="A0AAV6YJ59"/>
<gene>
    <name evidence="14" type="ORF">GDO81_028885</name>
</gene>
<dbReference type="GO" id="GO:0098703">
    <property type="term" value="P:calcium ion import across plasma membrane"/>
    <property type="evidence" value="ECO:0007669"/>
    <property type="project" value="TreeGrafter"/>
</dbReference>
<evidence type="ECO:0000259" key="13">
    <source>
        <dbReference type="Pfam" id="PF00520"/>
    </source>
</evidence>
<evidence type="ECO:0000256" key="5">
    <source>
        <dbReference type="ARBA" id="ARBA00022692"/>
    </source>
</evidence>
<evidence type="ECO:0000313" key="15">
    <source>
        <dbReference type="Proteomes" id="UP000824782"/>
    </source>
</evidence>
<evidence type="ECO:0000256" key="9">
    <source>
        <dbReference type="ARBA" id="ARBA00023065"/>
    </source>
</evidence>
<name>A0AAV6YJ59_ENGPU</name>
<dbReference type="SUPFAM" id="SSF81324">
    <property type="entry name" value="Voltage-gated potassium channels"/>
    <property type="match status" value="1"/>
</dbReference>
<evidence type="ECO:0000313" key="14">
    <source>
        <dbReference type="EMBL" id="KAG8535304.1"/>
    </source>
</evidence>
<dbReference type="InterPro" id="IPR027359">
    <property type="entry name" value="Volt_channel_dom_sf"/>
</dbReference>
<evidence type="ECO:0000256" key="1">
    <source>
        <dbReference type="ARBA" id="ARBA00004141"/>
    </source>
</evidence>
<dbReference type="Gene3D" id="1.20.120.350">
    <property type="entry name" value="Voltage-gated potassium channels. Chain C"/>
    <property type="match status" value="1"/>
</dbReference>
<keyword evidence="3" id="KW-0109">Calcium transport</keyword>
<keyword evidence="7" id="KW-0851">Voltage-gated channel</keyword>
<keyword evidence="2" id="KW-0813">Transport</keyword>
<evidence type="ECO:0000256" key="4">
    <source>
        <dbReference type="ARBA" id="ARBA00022673"/>
    </source>
</evidence>
<evidence type="ECO:0000256" key="6">
    <source>
        <dbReference type="ARBA" id="ARBA00022837"/>
    </source>
</evidence>
<comment type="subcellular location">
    <subcellularLocation>
        <location evidence="1">Membrane</location>
        <topology evidence="1">Multi-pass membrane protein</topology>
    </subcellularLocation>
</comment>
<evidence type="ECO:0000256" key="8">
    <source>
        <dbReference type="ARBA" id="ARBA00022989"/>
    </source>
</evidence>
<evidence type="ECO:0000256" key="2">
    <source>
        <dbReference type="ARBA" id="ARBA00022448"/>
    </source>
</evidence>
<dbReference type="Pfam" id="PF00520">
    <property type="entry name" value="Ion_trans"/>
    <property type="match status" value="1"/>
</dbReference>
<comment type="caution">
    <text evidence="14">The sequence shown here is derived from an EMBL/GenBank/DDBJ whole genome shotgun (WGS) entry which is preliminary data.</text>
</comment>
<dbReference type="PROSITE" id="PS51257">
    <property type="entry name" value="PROKAR_LIPOPROTEIN"/>
    <property type="match status" value="1"/>
</dbReference>
<keyword evidence="5 12" id="KW-0812">Transmembrane</keyword>
<keyword evidence="6" id="KW-0106">Calcium</keyword>
<sequence>MYLRPVGFSPWMSSCPHPLTVRRDLSVSFVHPMCFSSLMRPVFQMTAYGAFLHKGSFCRNYFNILDLLVVSVSLISFGIQSSAINVVKILRVLRVLRPLRAINRAKGLKHVVQCVFVAIRTIGNIVIVTTLLQFMFACIGVQLFKVSCKTQRKNTSEMEIILSIVLLLSWMGLVKDGA</sequence>
<accession>A0AAV6YJ59</accession>
<feature type="transmembrane region" description="Helical" evidence="12">
    <location>
        <begin position="156"/>
        <end position="174"/>
    </location>
</feature>
<dbReference type="PANTHER" id="PTHR45628:SF1">
    <property type="entry name" value="VOLTAGE-DEPENDENT CALCIUM CHANNEL TYPE D SUBUNIT ALPHA-1"/>
    <property type="match status" value="1"/>
</dbReference>
<keyword evidence="11" id="KW-0407">Ion channel</keyword>
<evidence type="ECO:0000256" key="3">
    <source>
        <dbReference type="ARBA" id="ARBA00022568"/>
    </source>
</evidence>
<dbReference type="InterPro" id="IPR005821">
    <property type="entry name" value="Ion_trans_dom"/>
</dbReference>
<dbReference type="GO" id="GO:0005891">
    <property type="term" value="C:voltage-gated calcium channel complex"/>
    <property type="evidence" value="ECO:0007669"/>
    <property type="project" value="TreeGrafter"/>
</dbReference>
<feature type="transmembrane region" description="Helical" evidence="12">
    <location>
        <begin position="111"/>
        <end position="144"/>
    </location>
</feature>
<dbReference type="EMBL" id="WNYA01071348">
    <property type="protein sequence ID" value="KAG8535304.1"/>
    <property type="molecule type" value="Genomic_DNA"/>
</dbReference>
<dbReference type="Gene3D" id="1.10.287.70">
    <property type="match status" value="1"/>
</dbReference>
<evidence type="ECO:0000256" key="7">
    <source>
        <dbReference type="ARBA" id="ARBA00022882"/>
    </source>
</evidence>
<evidence type="ECO:0000256" key="11">
    <source>
        <dbReference type="ARBA" id="ARBA00023303"/>
    </source>
</evidence>
<dbReference type="Proteomes" id="UP000824782">
    <property type="component" value="Unassembled WGS sequence"/>
</dbReference>
<evidence type="ECO:0000256" key="12">
    <source>
        <dbReference type="SAM" id="Phobius"/>
    </source>
</evidence>
<evidence type="ECO:0000256" key="10">
    <source>
        <dbReference type="ARBA" id="ARBA00023136"/>
    </source>
</evidence>
<keyword evidence="10 12" id="KW-0472">Membrane</keyword>
<organism evidence="14 15">
    <name type="scientific">Engystomops pustulosus</name>
    <name type="common">Tungara frog</name>
    <name type="synonym">Physalaemus pustulosus</name>
    <dbReference type="NCBI Taxonomy" id="76066"/>
    <lineage>
        <taxon>Eukaryota</taxon>
        <taxon>Metazoa</taxon>
        <taxon>Chordata</taxon>
        <taxon>Craniata</taxon>
        <taxon>Vertebrata</taxon>
        <taxon>Euteleostomi</taxon>
        <taxon>Amphibia</taxon>
        <taxon>Batrachia</taxon>
        <taxon>Anura</taxon>
        <taxon>Neobatrachia</taxon>
        <taxon>Hyloidea</taxon>
        <taxon>Leptodactylidae</taxon>
        <taxon>Leiuperinae</taxon>
        <taxon>Engystomops</taxon>
    </lineage>
</organism>
<keyword evidence="4" id="KW-0107">Calcium channel</keyword>
<keyword evidence="15" id="KW-1185">Reference proteome</keyword>
<feature type="domain" description="Ion transport" evidence="13">
    <location>
        <begin position="42"/>
        <end position="156"/>
    </location>
</feature>
<dbReference type="PANTHER" id="PTHR45628">
    <property type="entry name" value="VOLTAGE-DEPENDENT CALCIUM CHANNEL TYPE A SUBUNIT ALPHA-1"/>
    <property type="match status" value="1"/>
</dbReference>
<dbReference type="FunFam" id="1.20.120.350:FF:000051">
    <property type="entry name" value="Voltage-dependent L-type calcium channel subunit alpha"/>
    <property type="match status" value="1"/>
</dbReference>
<keyword evidence="8 12" id="KW-1133">Transmembrane helix</keyword>
<dbReference type="GO" id="GO:0008331">
    <property type="term" value="F:high voltage-gated calcium channel activity"/>
    <property type="evidence" value="ECO:0007669"/>
    <property type="project" value="TreeGrafter"/>
</dbReference>
<keyword evidence="9" id="KW-0406">Ion transport</keyword>
<proteinExistence type="predicted"/>
<dbReference type="InterPro" id="IPR050599">
    <property type="entry name" value="VDCC_alpha-1_subunit"/>
</dbReference>